<reference evidence="1" key="1">
    <citation type="submission" date="2019-12" db="EMBL/GenBank/DDBJ databases">
        <title>Isolation and complete genomic sequence of bacteriophage NF: A novel Vibrio alginolyticus phage isolated from the coastal water of Qingdao, China.</title>
        <authorList>
            <person name="Zhang X."/>
        </authorList>
    </citation>
    <scope>NUCLEOTIDE SEQUENCE [LARGE SCALE GENOMIC DNA]</scope>
</reference>
<protein>
    <submittedName>
        <fullName evidence="1">Uncharacterized protein</fullName>
    </submittedName>
</protein>
<accession>A0A6B9J0M2</accession>
<dbReference type="EMBL" id="MN812722">
    <property type="protein sequence ID" value="QGZ13293.1"/>
    <property type="molecule type" value="Genomic_DNA"/>
</dbReference>
<proteinExistence type="predicted"/>
<evidence type="ECO:0000313" key="1">
    <source>
        <dbReference type="EMBL" id="QGZ13293.1"/>
    </source>
</evidence>
<name>A0A6B9J0M2_9CAUD</name>
<organism evidence="1">
    <name type="scientific">Vibrio phage NF</name>
    <dbReference type="NCBI Taxonomy" id="2686202"/>
    <lineage>
        <taxon>Viruses</taxon>
        <taxon>Duplodnaviria</taxon>
        <taxon>Heunggongvirae</taxon>
        <taxon>Uroviricota</taxon>
        <taxon>Caudoviricetes</taxon>
        <taxon>Enfavirus</taxon>
        <taxon>Enfavirus NF</taxon>
    </lineage>
</organism>
<sequence length="282" mass="31078">MTLVVNLVGYEYRQINAGLHGSFVNRSKANTVEFIIDSTKPAPDAKGDPLYPIKRQRYNLEQGQALWGRSVSGVVQIGVIEGLLPNEESGDLDRRMSNGEGAYVIQAYPEVNKKKGLEWEASKIFPASSKGDKFYSVIKVGSEHIDLKAREIGASGGGAIARAYKIQASDVTLGNPEKWYNFHSALFSIQPETELYTGDQITFETPVTSLAVEANKITADINAITNIQNQGKGVPVRPFGGNHIYEPELYILLEIESYDASQDISSRLEIYEGPLDFYPVTP</sequence>